<dbReference type="Proteomes" id="UP000299794">
    <property type="component" value="Unassembled WGS sequence"/>
</dbReference>
<dbReference type="AlphaFoldDB" id="A0A4P5ZH14"/>
<evidence type="ECO:0000313" key="2">
    <source>
        <dbReference type="Proteomes" id="UP000299794"/>
    </source>
</evidence>
<gene>
    <name evidence="1" type="ORF">PA905_26690</name>
</gene>
<name>A0A4P5ZH14_PLAAG</name>
<proteinExistence type="predicted"/>
<sequence length="91" mass="10431">MNIYPNGTIEPYLNSLINPFIDFSFLTGIESCQCRKASIQRNHIACALLVWNQLKRLAHLTKKTVYQLKAESLSSYLIKELNCPSIKMELV</sequence>
<organism evidence="1 2">
    <name type="scientific">Planktothrix agardhii CCAP 1459/11A</name>
    <dbReference type="NCBI Taxonomy" id="282420"/>
    <lineage>
        <taxon>Bacteria</taxon>
        <taxon>Bacillati</taxon>
        <taxon>Cyanobacteriota</taxon>
        <taxon>Cyanophyceae</taxon>
        <taxon>Oscillatoriophycideae</taxon>
        <taxon>Oscillatoriales</taxon>
        <taxon>Microcoleaceae</taxon>
        <taxon>Planktothrix</taxon>
    </lineage>
</organism>
<comment type="caution">
    <text evidence="1">The sequence shown here is derived from an EMBL/GenBank/DDBJ whole genome shotgun (WGS) entry which is preliminary data.</text>
</comment>
<accession>A0A4P5ZH14</accession>
<reference evidence="2" key="1">
    <citation type="submission" date="2019-02" db="EMBL/GenBank/DDBJ databases">
        <title>Draft genome sequence of Planktothrix agardhii NIES-905.</title>
        <authorList>
            <person name="Yamaguchi H."/>
            <person name="Suzuki S."/>
            <person name="Kawachi M."/>
        </authorList>
    </citation>
    <scope>NUCLEOTIDE SEQUENCE [LARGE SCALE GENOMIC DNA]</scope>
    <source>
        <strain evidence="2">CCAP 1459/11A</strain>
    </source>
</reference>
<dbReference type="EMBL" id="BJCD01000047">
    <property type="protein sequence ID" value="GDZ94713.1"/>
    <property type="molecule type" value="Genomic_DNA"/>
</dbReference>
<evidence type="ECO:0000313" key="1">
    <source>
        <dbReference type="EMBL" id="GDZ94713.1"/>
    </source>
</evidence>
<protein>
    <submittedName>
        <fullName evidence="1">Uncharacterized protein</fullName>
    </submittedName>
</protein>